<evidence type="ECO:0000256" key="1">
    <source>
        <dbReference type="SAM" id="Phobius"/>
    </source>
</evidence>
<evidence type="ECO:0000313" key="3">
    <source>
        <dbReference type="Proteomes" id="UP000008152"/>
    </source>
</evidence>
<dbReference type="PATRIC" id="fig|338187.36.peg.4637"/>
<feature type="transmembrane region" description="Helical" evidence="1">
    <location>
        <begin position="52"/>
        <end position="75"/>
    </location>
</feature>
<evidence type="ECO:0000313" key="2">
    <source>
        <dbReference type="EMBL" id="ABU73658.1"/>
    </source>
</evidence>
<dbReference type="EMBL" id="CP000790">
    <property type="protein sequence ID" value="ABU73658.1"/>
    <property type="molecule type" value="Genomic_DNA"/>
</dbReference>
<keyword evidence="1" id="KW-0812">Transmembrane</keyword>
<feature type="transmembrane region" description="Helical" evidence="1">
    <location>
        <begin position="117"/>
        <end position="138"/>
    </location>
</feature>
<accession>A7N8I6</accession>
<dbReference type="AlphaFoldDB" id="A7N8I6"/>
<keyword evidence="1" id="KW-0472">Membrane</keyword>
<reference evidence="2 3" key="1">
    <citation type="submission" date="2007-08" db="EMBL/GenBank/DDBJ databases">
        <authorList>
            <consortium name="The Vibrio harveyi Genome Sequencing Project"/>
            <person name="Bassler B."/>
            <person name="Clifton S.W."/>
            <person name="Fulton L."/>
            <person name="Delehaunty K."/>
            <person name="Fronick C."/>
            <person name="Harrison M."/>
            <person name="Markivic C."/>
            <person name="Fulton R."/>
            <person name="Tin-Wollam A.-M."/>
            <person name="Shah N."/>
            <person name="Pepin K."/>
            <person name="Nash W."/>
            <person name="Thiruvilangam P."/>
            <person name="Bhonagiri V."/>
            <person name="Waters C."/>
            <person name="Tu K.C."/>
            <person name="Irgon J."/>
            <person name="Wilson R.K."/>
        </authorList>
    </citation>
    <scope>NUCLEOTIDE SEQUENCE [LARGE SCALE GENOMIC DNA]</scope>
    <source>
        <strain evidence="3">ATCC BAA-1116 / BB120</strain>
    </source>
</reference>
<sequence length="220" mass="24729">MAIILAFGTGLLYVLGQTYHGAWLRTLGLSSTILAKDTTEMLQIGFAPFYTYGLWAIIAVFPLLYLLTFLAKQFFKLLVYLSRKKVPSCYIAEIDASESRDITTESASSGTYDYFDLFDFFVTGLFFVFLAALLYTVLGSWRADSVMSDIIERKSTVYELENRNFGIVTCSSVTSLCAIYDYGNETIEIIELSNLAGARIVSRRTNLPELIDQISSEMKM</sequence>
<organism evidence="2 3">
    <name type="scientific">Vibrio campbellii (strain ATCC BAA-1116)</name>
    <dbReference type="NCBI Taxonomy" id="2902295"/>
    <lineage>
        <taxon>Bacteria</taxon>
        <taxon>Pseudomonadati</taxon>
        <taxon>Pseudomonadota</taxon>
        <taxon>Gammaproteobacteria</taxon>
        <taxon>Vibrionales</taxon>
        <taxon>Vibrionaceae</taxon>
        <taxon>Vibrio</taxon>
    </lineage>
</organism>
<keyword evidence="1" id="KW-1133">Transmembrane helix</keyword>
<name>A7N8I6_VIBC1</name>
<dbReference type="KEGG" id="vha:VIBHAR_05764"/>
<gene>
    <name evidence="2" type="ordered locus">VIBHAR_05764</name>
</gene>
<protein>
    <submittedName>
        <fullName evidence="2">Uncharacterized protein</fullName>
    </submittedName>
</protein>
<proteinExistence type="predicted"/>
<dbReference type="Proteomes" id="UP000008152">
    <property type="component" value="Chromosome II"/>
</dbReference>